<proteinExistence type="predicted"/>
<evidence type="ECO:0000313" key="2">
    <source>
        <dbReference type="EMBL" id="MBC6109010.1"/>
    </source>
</evidence>
<feature type="signal peptide" evidence="1">
    <location>
        <begin position="1"/>
        <end position="19"/>
    </location>
</feature>
<protein>
    <submittedName>
        <fullName evidence="2">Uncharacterized protein</fullName>
    </submittedName>
</protein>
<accession>A0ABR7KMA9</accession>
<gene>
    <name evidence="2" type="ORF">H7U22_01120</name>
</gene>
<evidence type="ECO:0000313" key="3">
    <source>
        <dbReference type="Proteomes" id="UP000652755"/>
    </source>
</evidence>
<comment type="caution">
    <text evidence="2">The sequence shown here is derived from an EMBL/GenBank/DDBJ whole genome shotgun (WGS) entry which is preliminary data.</text>
</comment>
<sequence length="184" mass="21262">MRKTFLIIILSLSLNYLHAQITSISMSVEDLKDAPFKFKGTRAMMVDRIDDASSKNIFVFSKVKSGSNPDTLYAEKFTKINDIWKLTQQKTITYKGVISIWGARKTFADADKDKQVDALFIYSFHDASMKTQLAVNLLLMYKGESYTISETPDKKNTFSSNYTSLPENLKTYVKEYWEKLDKWK</sequence>
<keyword evidence="1" id="KW-0732">Signal</keyword>
<dbReference type="EMBL" id="JACRYL010000001">
    <property type="protein sequence ID" value="MBC6109010.1"/>
    <property type="molecule type" value="Genomic_DNA"/>
</dbReference>
<organism evidence="2 3">
    <name type="scientific">Pedobacter fastidiosus</name>
    <dbReference type="NCBI Taxonomy" id="2765361"/>
    <lineage>
        <taxon>Bacteria</taxon>
        <taxon>Pseudomonadati</taxon>
        <taxon>Bacteroidota</taxon>
        <taxon>Sphingobacteriia</taxon>
        <taxon>Sphingobacteriales</taxon>
        <taxon>Sphingobacteriaceae</taxon>
        <taxon>Pedobacter</taxon>
    </lineage>
</organism>
<feature type="chain" id="PRO_5046225728" evidence="1">
    <location>
        <begin position="20"/>
        <end position="184"/>
    </location>
</feature>
<dbReference type="Proteomes" id="UP000652755">
    <property type="component" value="Unassembled WGS sequence"/>
</dbReference>
<keyword evidence="3" id="KW-1185">Reference proteome</keyword>
<dbReference type="RefSeq" id="WP_187069497.1">
    <property type="nucleotide sequence ID" value="NZ_JACRYL010000001.1"/>
</dbReference>
<evidence type="ECO:0000256" key="1">
    <source>
        <dbReference type="SAM" id="SignalP"/>
    </source>
</evidence>
<reference evidence="2 3" key="1">
    <citation type="submission" date="2020-08" db="EMBL/GenBank/DDBJ databases">
        <authorList>
            <person name="Sun Q."/>
            <person name="Inoue M."/>
        </authorList>
    </citation>
    <scope>NUCLEOTIDE SEQUENCE [LARGE SCALE GENOMIC DNA]</scope>
    <source>
        <strain evidence="2 3">CCM 8938</strain>
    </source>
</reference>
<name>A0ABR7KMA9_9SPHI</name>